<keyword evidence="1" id="KW-1133">Transmembrane helix</keyword>
<dbReference type="Proteomes" id="UP001501759">
    <property type="component" value="Unassembled WGS sequence"/>
</dbReference>
<gene>
    <name evidence="2" type="ORF">GCM10023335_57070</name>
</gene>
<feature type="transmembrane region" description="Helical" evidence="1">
    <location>
        <begin position="5"/>
        <end position="26"/>
    </location>
</feature>
<accession>A0ABP9J9R5</accession>
<keyword evidence="1" id="KW-0472">Membrane</keyword>
<keyword evidence="1" id="KW-0812">Transmembrane</keyword>
<proteinExistence type="predicted"/>
<dbReference type="EMBL" id="BAABKB010000023">
    <property type="protein sequence ID" value="GAA5023939.1"/>
    <property type="molecule type" value="Genomic_DNA"/>
</dbReference>
<evidence type="ECO:0008006" key="4">
    <source>
        <dbReference type="Google" id="ProtNLM"/>
    </source>
</evidence>
<comment type="caution">
    <text evidence="2">The sequence shown here is derived from an EMBL/GenBank/DDBJ whole genome shotgun (WGS) entry which is preliminary data.</text>
</comment>
<protein>
    <recommendedName>
        <fullName evidence="4">Peptidase M48 domain-containing protein</fullName>
    </recommendedName>
</protein>
<evidence type="ECO:0000313" key="2">
    <source>
        <dbReference type="EMBL" id="GAA5023939.1"/>
    </source>
</evidence>
<evidence type="ECO:0000256" key="1">
    <source>
        <dbReference type="SAM" id="Phobius"/>
    </source>
</evidence>
<evidence type="ECO:0000313" key="3">
    <source>
        <dbReference type="Proteomes" id="UP001501759"/>
    </source>
</evidence>
<sequence>MWAAFVLATAVNLVTVALTVAGVWLVAAGANWPQRLVGGLALVLALVLRPRPGKLPRNTLDRAAAPVLHALVDRVAAVTGIRRVDAIAVDQGYGSRCVRVGLRRRRVLVLGLPLWEVLTTDQRLALLGHDLGRSSGTGVSTVWIETALDALSTWADIVRSSPEADKARMEALDSHIFDAGATAMGRQNNTANIGAALAAPLQDALSQGALLLHRLLNRLSEQSGGLTEYRADEAAARTASSDAAEELLQVLLLRETALAALARAARGTTDIWQQLRDAVTSVPDTERERRLHVSRLRDGETPPVPLRLRYIRALNVARAAVDVSDEETRAIEAELEPTRALFTAELRNAANC</sequence>
<organism evidence="2 3">
    <name type="scientific">Streptomyces siamensis</name>
    <dbReference type="NCBI Taxonomy" id="1274986"/>
    <lineage>
        <taxon>Bacteria</taxon>
        <taxon>Bacillati</taxon>
        <taxon>Actinomycetota</taxon>
        <taxon>Actinomycetes</taxon>
        <taxon>Kitasatosporales</taxon>
        <taxon>Streptomycetaceae</taxon>
        <taxon>Streptomyces</taxon>
    </lineage>
</organism>
<name>A0ABP9J9R5_9ACTN</name>
<reference evidence="3" key="1">
    <citation type="journal article" date="2019" name="Int. J. Syst. Evol. Microbiol.">
        <title>The Global Catalogue of Microorganisms (GCM) 10K type strain sequencing project: providing services to taxonomists for standard genome sequencing and annotation.</title>
        <authorList>
            <consortium name="The Broad Institute Genomics Platform"/>
            <consortium name="The Broad Institute Genome Sequencing Center for Infectious Disease"/>
            <person name="Wu L."/>
            <person name="Ma J."/>
        </authorList>
    </citation>
    <scope>NUCLEOTIDE SEQUENCE [LARGE SCALE GENOMIC DNA]</scope>
    <source>
        <strain evidence="3">JCM 18409</strain>
    </source>
</reference>
<keyword evidence="3" id="KW-1185">Reference proteome</keyword>